<sequence length="121" mass="13200">MQRRHFLAAIPFALGFGAKGALAQDDPLGAIFMQLPAQIRRDLQEELSWGGFYEGALDAAWGPGTRRGAIEAAQFLPQNSRGRIQPDLSSVAGAQRFMTGLARKEYSAWLYGEGEENDTGL</sequence>
<feature type="chain" id="PRO_5045045958" evidence="1">
    <location>
        <begin position="24"/>
        <end position="121"/>
    </location>
</feature>
<evidence type="ECO:0000313" key="2">
    <source>
        <dbReference type="EMBL" id="MBB3712190.1"/>
    </source>
</evidence>
<comment type="caution">
    <text evidence="2">The sequence shown here is derived from an EMBL/GenBank/DDBJ whole genome shotgun (WGS) entry which is preliminary data.</text>
</comment>
<dbReference type="RefSeq" id="WP_183471926.1">
    <property type="nucleotide sequence ID" value="NZ_JACIBX010000005.1"/>
</dbReference>
<keyword evidence="3" id="KW-1185">Reference proteome</keyword>
<keyword evidence="1" id="KW-0732">Signal</keyword>
<organism evidence="2 3">
    <name type="scientific">Limimaricola variabilis</name>
    <dbReference type="NCBI Taxonomy" id="1492771"/>
    <lineage>
        <taxon>Bacteria</taxon>
        <taxon>Pseudomonadati</taxon>
        <taxon>Pseudomonadota</taxon>
        <taxon>Alphaproteobacteria</taxon>
        <taxon>Rhodobacterales</taxon>
        <taxon>Paracoccaceae</taxon>
        <taxon>Limimaricola</taxon>
    </lineage>
</organism>
<gene>
    <name evidence="2" type="ORF">FHS00_001767</name>
</gene>
<dbReference type="Proteomes" id="UP000576152">
    <property type="component" value="Unassembled WGS sequence"/>
</dbReference>
<accession>A0ABR6HP22</accession>
<protein>
    <submittedName>
        <fullName evidence="2">Uncharacterized protein</fullName>
    </submittedName>
</protein>
<evidence type="ECO:0000256" key="1">
    <source>
        <dbReference type="SAM" id="SignalP"/>
    </source>
</evidence>
<reference evidence="2 3" key="1">
    <citation type="submission" date="2020-08" db="EMBL/GenBank/DDBJ databases">
        <title>Genomic Encyclopedia of Type Strains, Phase III (KMG-III): the genomes of soil and plant-associated and newly described type strains.</title>
        <authorList>
            <person name="Whitman W."/>
        </authorList>
    </citation>
    <scope>NUCLEOTIDE SEQUENCE [LARGE SCALE GENOMIC DNA]</scope>
    <source>
        <strain evidence="2 3">CECT 8572</strain>
    </source>
</reference>
<name>A0ABR6HP22_9RHOB</name>
<feature type="signal peptide" evidence="1">
    <location>
        <begin position="1"/>
        <end position="23"/>
    </location>
</feature>
<dbReference type="EMBL" id="JACIBX010000005">
    <property type="protein sequence ID" value="MBB3712190.1"/>
    <property type="molecule type" value="Genomic_DNA"/>
</dbReference>
<evidence type="ECO:0000313" key="3">
    <source>
        <dbReference type="Proteomes" id="UP000576152"/>
    </source>
</evidence>
<proteinExistence type="predicted"/>